<proteinExistence type="predicted"/>
<accession>A0ABD2ASJ7</accession>
<evidence type="ECO:0000313" key="1">
    <source>
        <dbReference type="EMBL" id="KAL2723566.1"/>
    </source>
</evidence>
<name>A0ABD2ASJ7_VESMC</name>
<protein>
    <submittedName>
        <fullName evidence="1">Uncharacterized protein</fullName>
    </submittedName>
</protein>
<dbReference type="Proteomes" id="UP001607303">
    <property type="component" value="Unassembled WGS sequence"/>
</dbReference>
<organism evidence="1 2">
    <name type="scientific">Vespula maculifrons</name>
    <name type="common">Eastern yellow jacket</name>
    <name type="synonym">Wasp</name>
    <dbReference type="NCBI Taxonomy" id="7453"/>
    <lineage>
        <taxon>Eukaryota</taxon>
        <taxon>Metazoa</taxon>
        <taxon>Ecdysozoa</taxon>
        <taxon>Arthropoda</taxon>
        <taxon>Hexapoda</taxon>
        <taxon>Insecta</taxon>
        <taxon>Pterygota</taxon>
        <taxon>Neoptera</taxon>
        <taxon>Endopterygota</taxon>
        <taxon>Hymenoptera</taxon>
        <taxon>Apocrita</taxon>
        <taxon>Aculeata</taxon>
        <taxon>Vespoidea</taxon>
        <taxon>Vespidae</taxon>
        <taxon>Vespinae</taxon>
        <taxon>Vespula</taxon>
    </lineage>
</organism>
<evidence type="ECO:0000313" key="2">
    <source>
        <dbReference type="Proteomes" id="UP001607303"/>
    </source>
</evidence>
<reference evidence="1 2" key="1">
    <citation type="journal article" date="2024" name="Ann. Entomol. Soc. Am.">
        <title>Genomic analyses of the southern and eastern yellowjacket wasps (Hymenoptera: Vespidae) reveal evolutionary signatures of social life.</title>
        <authorList>
            <person name="Catto M.A."/>
            <person name="Caine P.B."/>
            <person name="Orr S.E."/>
            <person name="Hunt B.G."/>
            <person name="Goodisman M.A.D."/>
        </authorList>
    </citation>
    <scope>NUCLEOTIDE SEQUENCE [LARGE SCALE GENOMIC DNA]</scope>
    <source>
        <strain evidence="1">232</strain>
        <tissue evidence="1">Head and thorax</tissue>
    </source>
</reference>
<sequence>IEYCIAEFREFRAKSYNARNIARNSAIGLGFLVKSNNYDRKKSFRKFLTHFKFVARANNWNESAKTMVLAPCLREKTCVLKKTLAYRGIITSLIIEDRGQERISCFAVNLDRFSQVCTTEMQDKILYTQFINATRYPFLRQTLQLEESRNNVLCLLWISSIP</sequence>
<dbReference type="EMBL" id="JAYRBN010000114">
    <property type="protein sequence ID" value="KAL2723566.1"/>
    <property type="molecule type" value="Genomic_DNA"/>
</dbReference>
<comment type="caution">
    <text evidence="1">The sequence shown here is derived from an EMBL/GenBank/DDBJ whole genome shotgun (WGS) entry which is preliminary data.</text>
</comment>
<dbReference type="AlphaFoldDB" id="A0ABD2ASJ7"/>
<keyword evidence="2" id="KW-1185">Reference proteome</keyword>
<feature type="non-terminal residue" evidence="1">
    <location>
        <position position="1"/>
    </location>
</feature>
<gene>
    <name evidence="1" type="ORF">V1477_019417</name>
</gene>